<evidence type="ECO:0000256" key="2">
    <source>
        <dbReference type="ARBA" id="ARBA00023015"/>
    </source>
</evidence>
<evidence type="ECO:0000259" key="6">
    <source>
        <dbReference type="PROSITE" id="PS50977"/>
    </source>
</evidence>
<evidence type="ECO:0000313" key="8">
    <source>
        <dbReference type="Proteomes" id="UP000646911"/>
    </source>
</evidence>
<accession>A0ABR6Z7P4</accession>
<evidence type="ECO:0000256" key="1">
    <source>
        <dbReference type="ARBA" id="ARBA00022491"/>
    </source>
</evidence>
<dbReference type="PRINTS" id="PR00455">
    <property type="entry name" value="HTHTETR"/>
</dbReference>
<dbReference type="InterPro" id="IPR001647">
    <property type="entry name" value="HTH_TetR"/>
</dbReference>
<protein>
    <submittedName>
        <fullName evidence="7">TetR/AcrR family transcriptional regulator</fullName>
    </submittedName>
</protein>
<reference evidence="7 8" key="1">
    <citation type="submission" date="2020-08" db="EMBL/GenBank/DDBJ databases">
        <title>Novel species isolated from subtropical streams in China.</title>
        <authorList>
            <person name="Lu H."/>
        </authorList>
    </citation>
    <scope>NUCLEOTIDE SEQUENCE [LARGE SCALE GENOMIC DNA]</scope>
    <source>
        <strain evidence="7 8">NL8W</strain>
    </source>
</reference>
<dbReference type="Pfam" id="PF00440">
    <property type="entry name" value="TetR_N"/>
    <property type="match status" value="1"/>
</dbReference>
<feature type="DNA-binding region" description="H-T-H motif" evidence="5">
    <location>
        <begin position="32"/>
        <end position="51"/>
    </location>
</feature>
<evidence type="ECO:0000256" key="3">
    <source>
        <dbReference type="ARBA" id="ARBA00023125"/>
    </source>
</evidence>
<dbReference type="InterPro" id="IPR039536">
    <property type="entry name" value="TetR_C_Proteobacteria"/>
</dbReference>
<dbReference type="RefSeq" id="WP_186953314.1">
    <property type="nucleotide sequence ID" value="NZ_JACOFX010000003.1"/>
</dbReference>
<evidence type="ECO:0000256" key="4">
    <source>
        <dbReference type="ARBA" id="ARBA00023163"/>
    </source>
</evidence>
<dbReference type="PROSITE" id="PS50977">
    <property type="entry name" value="HTH_TETR_2"/>
    <property type="match status" value="1"/>
</dbReference>
<dbReference type="PANTHER" id="PTHR30055:SF224">
    <property type="entry name" value="TRANSCRIPTIONAL REGULATOR TETR FAMILY"/>
    <property type="match status" value="1"/>
</dbReference>
<dbReference type="PROSITE" id="PS01081">
    <property type="entry name" value="HTH_TETR_1"/>
    <property type="match status" value="1"/>
</dbReference>
<name>A0ABR6Z7P4_9BURK</name>
<comment type="caution">
    <text evidence="7">The sequence shown here is derived from an EMBL/GenBank/DDBJ whole genome shotgun (WGS) entry which is preliminary data.</text>
</comment>
<keyword evidence="1" id="KW-0678">Repressor</keyword>
<dbReference type="PANTHER" id="PTHR30055">
    <property type="entry name" value="HTH-TYPE TRANSCRIPTIONAL REGULATOR RUTR"/>
    <property type="match status" value="1"/>
</dbReference>
<dbReference type="Gene3D" id="1.10.10.60">
    <property type="entry name" value="Homeodomain-like"/>
    <property type="match status" value="1"/>
</dbReference>
<dbReference type="InterPro" id="IPR036271">
    <property type="entry name" value="Tet_transcr_reg_TetR-rel_C_sf"/>
</dbReference>
<dbReference type="Proteomes" id="UP000646911">
    <property type="component" value="Unassembled WGS sequence"/>
</dbReference>
<keyword evidence="2" id="KW-0805">Transcription regulation</keyword>
<dbReference type="SUPFAM" id="SSF48498">
    <property type="entry name" value="Tetracyclin repressor-like, C-terminal domain"/>
    <property type="match status" value="1"/>
</dbReference>
<dbReference type="InterPro" id="IPR009057">
    <property type="entry name" value="Homeodomain-like_sf"/>
</dbReference>
<dbReference type="InterPro" id="IPR023772">
    <property type="entry name" value="DNA-bd_HTH_TetR-type_CS"/>
</dbReference>
<dbReference type="EMBL" id="JACOFX010000003">
    <property type="protein sequence ID" value="MBC3907767.1"/>
    <property type="molecule type" value="Genomic_DNA"/>
</dbReference>
<evidence type="ECO:0000313" key="7">
    <source>
        <dbReference type="EMBL" id="MBC3907767.1"/>
    </source>
</evidence>
<sequence length="214" mass="24019">MSEPVRQTDRKREAILQAAIHEFRLNGFDATSMDKIAATAVVSKRTVYNHFPSKDDLFAAILLKLWQSAVSQDDFRYQADKNLREQLETFLGNKMRLMSDTNFIDLVRVAVAATIHTPDRARDMVERMSKREEGIVAWIRAAQADGKLKAGDPYFMGDMLQGQLKSLAFWPQVAMGQPMLEESQQKVLIELTAGMFLGYYGVTHASLVGTISAA</sequence>
<dbReference type="Pfam" id="PF14246">
    <property type="entry name" value="TetR_C_7"/>
    <property type="match status" value="1"/>
</dbReference>
<gene>
    <name evidence="7" type="ORF">H8L47_09320</name>
</gene>
<keyword evidence="8" id="KW-1185">Reference proteome</keyword>
<keyword evidence="3 5" id="KW-0238">DNA-binding</keyword>
<organism evidence="7 8">
    <name type="scientific">Undibacterium umbellatum</name>
    <dbReference type="NCBI Taxonomy" id="2762300"/>
    <lineage>
        <taxon>Bacteria</taxon>
        <taxon>Pseudomonadati</taxon>
        <taxon>Pseudomonadota</taxon>
        <taxon>Betaproteobacteria</taxon>
        <taxon>Burkholderiales</taxon>
        <taxon>Oxalobacteraceae</taxon>
        <taxon>Undibacterium</taxon>
    </lineage>
</organism>
<keyword evidence="4" id="KW-0804">Transcription</keyword>
<dbReference type="Gene3D" id="1.10.357.10">
    <property type="entry name" value="Tetracycline Repressor, domain 2"/>
    <property type="match status" value="1"/>
</dbReference>
<proteinExistence type="predicted"/>
<evidence type="ECO:0000256" key="5">
    <source>
        <dbReference type="PROSITE-ProRule" id="PRU00335"/>
    </source>
</evidence>
<dbReference type="SUPFAM" id="SSF46689">
    <property type="entry name" value="Homeodomain-like"/>
    <property type="match status" value="1"/>
</dbReference>
<dbReference type="InterPro" id="IPR050109">
    <property type="entry name" value="HTH-type_TetR-like_transc_reg"/>
</dbReference>
<feature type="domain" description="HTH tetR-type" evidence="6">
    <location>
        <begin position="9"/>
        <end position="69"/>
    </location>
</feature>